<feature type="transmembrane region" description="Helical" evidence="2">
    <location>
        <begin position="1101"/>
        <end position="1123"/>
    </location>
</feature>
<gene>
    <name evidence="4" type="ORF">ET471_04535</name>
</gene>
<protein>
    <submittedName>
        <fullName evidence="4">Uncharacterized protein</fullName>
    </submittedName>
</protein>
<feature type="transmembrane region" description="Helical" evidence="2">
    <location>
        <begin position="528"/>
        <end position="546"/>
    </location>
</feature>
<dbReference type="OrthoDB" id="3264110at2"/>
<dbReference type="RefSeq" id="WP_129186798.1">
    <property type="nucleotide sequence ID" value="NZ_CP035493.1"/>
</dbReference>
<feature type="transmembrane region" description="Helical" evidence="2">
    <location>
        <begin position="1203"/>
        <end position="1222"/>
    </location>
</feature>
<feature type="transmembrane region" description="Helical" evidence="2">
    <location>
        <begin position="1343"/>
        <end position="1361"/>
    </location>
</feature>
<dbReference type="Proteomes" id="UP000292118">
    <property type="component" value="Chromosome"/>
</dbReference>
<feature type="transmembrane region" description="Helical" evidence="2">
    <location>
        <begin position="1129"/>
        <end position="1148"/>
    </location>
</feature>
<accession>A0A4P6FFM4</accession>
<keyword evidence="3" id="KW-0732">Signal</keyword>
<proteinExistence type="predicted"/>
<keyword evidence="2" id="KW-0812">Transmembrane</keyword>
<feature type="signal peptide" evidence="3">
    <location>
        <begin position="1"/>
        <end position="31"/>
    </location>
</feature>
<feature type="transmembrane region" description="Helical" evidence="2">
    <location>
        <begin position="1254"/>
        <end position="1274"/>
    </location>
</feature>
<feature type="transmembrane region" description="Helical" evidence="2">
    <location>
        <begin position="1281"/>
        <end position="1298"/>
    </location>
</feature>
<evidence type="ECO:0000313" key="5">
    <source>
        <dbReference type="Proteomes" id="UP000292118"/>
    </source>
</evidence>
<sequence length="1430" mass="145097">MILRARTALSTLVGVLLVALALLGVTPPAAASTALATAPDRTPVVFVGVAGLQWSDVDADRTPTLWRLVGGGSVGSMAVRTLTPTCPRDAWLTVSAESRFVSPPRPTEDTETDTCREVPLPVPSGDAPGPAVVEDWATLQVSDQRGSLGTPGTLGERLAGAGVCTTAVGPGAALALADGRGHVARYAPTLADLTPDELSACPVTVVDGGVLPDRATARSDALRDLDATLRTVERAAAPGTRVIVSGVADTPLGAPTLQVVVDWTAPGGEATWIDSRSSRWQGIAVLDDVAATLAGAGSGTGDGSELAQGEARRMTTSRTVDQRKYLTVLTDTVAQLTPVLVASIGAAAGLALLVVGLRRRRTDTGRPRLAALVLHTAAAAPAGATLATLSRWWVWPSPTSALVVAVTLGTVAVALAAWYGRRLAARTPLPLAVAVAAVTWLVLTVDGLTGTTLQQGSLLGPSPALGARFFGFGNTVFAVYATAALVLTWGVVAALARAGLSRAALAALVGLGTVTTLVTALPTFGADAGGLVTLIPAFGVLAYRFFGRRVSPVRAVLLVGAVTVVVVATIALLAWLAPGDGSHLGSFVQRIVDGGALALVRSKAAGAWATVASAPGAVAVVFCLVSGWATWRPERFRWTALARAYREVPWLPGLVAALWTVAVLGSVVNDSGIVVALVVHLAAVPTLGAALLVRRVAAGSGSLDSAQDDGEVAAGDGVAVRARFGGLTLVAVAAGMIGVLLVGAVVAPATGSVTRAGAVTRTGTEVLAAPGPIVVVGTEGVRWSDVTPDATPTLWSLLRDGADAGGVTPAVVDGQRQCAGAGWLGLSAGRTVITSTPRPGGVDCLPWSVVAAGDDAAGVTGWDDLTAAQSRSPFNPRPGTLGSALADAGVCATAVGPGAGLALAQRDGTVPRWLPLEDLTADAFSCPLTMVDAGSAPAGAPDRPAALTAVDTTVRRVLAAAPEAATVLVMDVGNPTTAPQALGVGLLQGSGPTAARYLSSAATRWEGVVRALDLPLSLTAALGVPQPADFSGSPIVSAGTRPPGGQAADELELLTTRDRALRRVTGTTTAIPLWIGLAALGALVLVPRVRGSRRGRGALDALFLVLASIPAGQFLMTAWAWWLPSTSPGRMWAALVVSTLLVAGVAALAPRRPAWAAPTVLATITFGLLTLDAVLGTPLHRGSPLGPAVTLGGRFFGFGNPTYSVYVAAGLVAAAGLGTLVAQRFGRTWAGVVVAVLGLVAMVISLWPDFGADVGGGLVVLPTFAVLALVVSGLRVTWTRLTAVAVAGVVLVAGIGILDWRRPPADRTHLGTFVQSVIDGTALDTVWRKAGFALRTVTRGAEAWITLAVLVAVILVLLGVVRARWLDRARADWPVVVPLLAAMVVGGLGGAFANDYGVRIVTIMLFTAVPLIGLLVTRGPDAPRGSDAPR</sequence>
<feature type="transmembrane region" description="Helical" evidence="2">
    <location>
        <begin position="431"/>
        <end position="449"/>
    </location>
</feature>
<feature type="transmembrane region" description="Helical" evidence="2">
    <location>
        <begin position="503"/>
        <end position="522"/>
    </location>
</feature>
<dbReference type="KEGG" id="xya:ET471_04535"/>
<feature type="transmembrane region" description="Helical" evidence="2">
    <location>
        <begin position="555"/>
        <end position="577"/>
    </location>
</feature>
<feature type="transmembrane region" description="Helical" evidence="2">
    <location>
        <begin position="1398"/>
        <end position="1416"/>
    </location>
</feature>
<evidence type="ECO:0000313" key="4">
    <source>
        <dbReference type="EMBL" id="QAY69398.1"/>
    </source>
</evidence>
<feature type="transmembrane region" description="Helical" evidence="2">
    <location>
        <begin position="727"/>
        <end position="747"/>
    </location>
</feature>
<feature type="transmembrane region" description="Helical" evidence="2">
    <location>
        <begin position="650"/>
        <end position="667"/>
    </location>
</feature>
<keyword evidence="5" id="KW-1185">Reference proteome</keyword>
<evidence type="ECO:0000256" key="1">
    <source>
        <dbReference type="SAM" id="MobiDB-lite"/>
    </source>
</evidence>
<feature type="transmembrane region" description="Helical" evidence="2">
    <location>
        <begin position="1155"/>
        <end position="1175"/>
    </location>
</feature>
<evidence type="ECO:0000256" key="2">
    <source>
        <dbReference type="SAM" id="Phobius"/>
    </source>
</evidence>
<feature type="region of interest" description="Disordered" evidence="1">
    <location>
        <begin position="100"/>
        <end position="127"/>
    </location>
</feature>
<name>A0A4P6FFM4_9MICO</name>
<dbReference type="SUPFAM" id="SSF53649">
    <property type="entry name" value="Alkaline phosphatase-like"/>
    <property type="match status" value="1"/>
</dbReference>
<reference evidence="4 5" key="1">
    <citation type="submission" date="2019-01" db="EMBL/GenBank/DDBJ databases">
        <title>Genome sequencing of strain FW10M-9.</title>
        <authorList>
            <person name="Heo J."/>
            <person name="Kim S.-J."/>
            <person name="Kim J.-S."/>
            <person name="Hong S.-B."/>
            <person name="Kwon S.-W."/>
        </authorList>
    </citation>
    <scope>NUCLEOTIDE SEQUENCE [LARGE SCALE GENOMIC DNA]</scope>
    <source>
        <strain evidence="4 5">FW10M-9</strain>
    </source>
</reference>
<feature type="transmembrane region" description="Helical" evidence="2">
    <location>
        <begin position="673"/>
        <end position="693"/>
    </location>
</feature>
<feature type="chain" id="PRO_5020432712" evidence="3">
    <location>
        <begin position="32"/>
        <end position="1430"/>
    </location>
</feature>
<evidence type="ECO:0000256" key="3">
    <source>
        <dbReference type="SAM" id="SignalP"/>
    </source>
</evidence>
<feature type="transmembrane region" description="Helical" evidence="2">
    <location>
        <begin position="1071"/>
        <end position="1089"/>
    </location>
</feature>
<feature type="transmembrane region" description="Helical" evidence="2">
    <location>
        <begin position="369"/>
        <end position="394"/>
    </location>
</feature>
<feature type="transmembrane region" description="Helical" evidence="2">
    <location>
        <begin position="336"/>
        <end position="357"/>
    </location>
</feature>
<feature type="transmembrane region" description="Helical" evidence="2">
    <location>
        <begin position="400"/>
        <end position="419"/>
    </location>
</feature>
<keyword evidence="2" id="KW-1133">Transmembrane helix</keyword>
<organism evidence="4 5">
    <name type="scientific">Xylanimonas protaetiae</name>
    <dbReference type="NCBI Taxonomy" id="2509457"/>
    <lineage>
        <taxon>Bacteria</taxon>
        <taxon>Bacillati</taxon>
        <taxon>Actinomycetota</taxon>
        <taxon>Actinomycetes</taxon>
        <taxon>Micrococcales</taxon>
        <taxon>Promicromonosporaceae</taxon>
        <taxon>Xylanimonas</taxon>
    </lineage>
</organism>
<feature type="transmembrane region" description="Helical" evidence="2">
    <location>
        <begin position="1373"/>
        <end position="1392"/>
    </location>
</feature>
<keyword evidence="2" id="KW-0472">Membrane</keyword>
<feature type="transmembrane region" description="Helical" evidence="2">
    <location>
        <begin position="1229"/>
        <end position="1248"/>
    </location>
</feature>
<dbReference type="EMBL" id="CP035493">
    <property type="protein sequence ID" value="QAY69398.1"/>
    <property type="molecule type" value="Genomic_DNA"/>
</dbReference>
<feature type="transmembrane region" description="Helical" evidence="2">
    <location>
        <begin position="469"/>
        <end position="496"/>
    </location>
</feature>
<dbReference type="InterPro" id="IPR017850">
    <property type="entry name" value="Alkaline_phosphatase_core_sf"/>
</dbReference>
<feature type="transmembrane region" description="Helical" evidence="2">
    <location>
        <begin position="607"/>
        <end position="629"/>
    </location>
</feature>